<dbReference type="AlphaFoldDB" id="A0A0R2AYQ1"/>
<reference evidence="1 2" key="1">
    <citation type="journal article" date="2015" name="Genome Announc.">
        <title>Expanding the biotechnology potential of lactobacilli through comparative genomics of 213 strains and associated genera.</title>
        <authorList>
            <person name="Sun Z."/>
            <person name="Harris H.M."/>
            <person name="McCann A."/>
            <person name="Guo C."/>
            <person name="Argimon S."/>
            <person name="Zhang W."/>
            <person name="Yang X."/>
            <person name="Jeffery I.B."/>
            <person name="Cooney J.C."/>
            <person name="Kagawa T.F."/>
            <person name="Liu W."/>
            <person name="Song Y."/>
            <person name="Salvetti E."/>
            <person name="Wrobel A."/>
            <person name="Rasinkangas P."/>
            <person name="Parkhill J."/>
            <person name="Rea M.C."/>
            <person name="O'Sullivan O."/>
            <person name="Ritari J."/>
            <person name="Douillard F.P."/>
            <person name="Paul Ross R."/>
            <person name="Yang R."/>
            <person name="Briner A.E."/>
            <person name="Felis G.E."/>
            <person name="de Vos W.M."/>
            <person name="Barrangou R."/>
            <person name="Klaenhammer T.R."/>
            <person name="Caufield P.W."/>
            <person name="Cui Y."/>
            <person name="Zhang H."/>
            <person name="O'Toole P.W."/>
        </authorList>
    </citation>
    <scope>NUCLEOTIDE SEQUENCE [LARGE SCALE GENOMIC DNA]</scope>
    <source>
        <strain evidence="1 2">DSM 23927</strain>
    </source>
</reference>
<accession>A0A0R2AYQ1</accession>
<name>A0A0R2AYQ1_9LACO</name>
<protein>
    <submittedName>
        <fullName evidence="1">Uncharacterized protein</fullName>
    </submittedName>
</protein>
<dbReference type="EMBL" id="AYZQ01000002">
    <property type="protein sequence ID" value="KRM72079.1"/>
    <property type="molecule type" value="Genomic_DNA"/>
</dbReference>
<dbReference type="Proteomes" id="UP000051672">
    <property type="component" value="Unassembled WGS sequence"/>
</dbReference>
<dbReference type="Pfam" id="PF07799">
    <property type="entry name" value="DUF1643"/>
    <property type="match status" value="1"/>
</dbReference>
<dbReference type="PATRIC" id="fig|1423727.3.peg.1075"/>
<sequence>MIANYPSVGDPKILDVTRLLIMNHIRALKGGGVAIANLFSQPVEHLSDKALSDGSTAQGITEIINLAKQVDHVILAMGSLPDKSKVAKARYDGLITVIKEEKLTDKVEMLINVTSKKPAHPLSLQGRTWEFQPISEPKPSKKTMKKIADQ</sequence>
<gene>
    <name evidence="1" type="ORF">FC34_GL001063</name>
</gene>
<keyword evidence="2" id="KW-1185">Reference proteome</keyword>
<proteinExistence type="predicted"/>
<evidence type="ECO:0000313" key="1">
    <source>
        <dbReference type="EMBL" id="KRM72079.1"/>
    </source>
</evidence>
<comment type="caution">
    <text evidence="1">The sequence shown here is derived from an EMBL/GenBank/DDBJ whole genome shotgun (WGS) entry which is preliminary data.</text>
</comment>
<evidence type="ECO:0000313" key="2">
    <source>
        <dbReference type="Proteomes" id="UP000051672"/>
    </source>
</evidence>
<organism evidence="1 2">
    <name type="scientific">Lacticaseibacillus brantae DSM 23927</name>
    <dbReference type="NCBI Taxonomy" id="1423727"/>
    <lineage>
        <taxon>Bacteria</taxon>
        <taxon>Bacillati</taxon>
        <taxon>Bacillota</taxon>
        <taxon>Bacilli</taxon>
        <taxon>Lactobacillales</taxon>
        <taxon>Lactobacillaceae</taxon>
        <taxon>Lacticaseibacillus</taxon>
    </lineage>
</organism>
<dbReference type="InterPro" id="IPR012441">
    <property type="entry name" value="DUF1643"/>
</dbReference>